<protein>
    <submittedName>
        <fullName evidence="5">POLR3GL</fullName>
    </submittedName>
</protein>
<name>A0A7J7IZW7_BUGNE</name>
<evidence type="ECO:0000313" key="5">
    <source>
        <dbReference type="EMBL" id="KAF6019462.1"/>
    </source>
</evidence>
<feature type="compositionally biased region" description="Basic and acidic residues" evidence="4">
    <location>
        <begin position="142"/>
        <end position="164"/>
    </location>
</feature>
<comment type="subcellular location">
    <subcellularLocation>
        <location evidence="1">Nucleus</location>
    </subcellularLocation>
</comment>
<dbReference type="Pfam" id="PF11705">
    <property type="entry name" value="RNA_pol_3_Rpc31"/>
    <property type="match status" value="1"/>
</dbReference>
<keyword evidence="3" id="KW-0539">Nucleus</keyword>
<gene>
    <name evidence="5" type="ORF">EB796_022233</name>
</gene>
<dbReference type="OrthoDB" id="5377312at2759"/>
<accession>A0A7J7IZW7</accession>
<feature type="region of interest" description="Disordered" evidence="4">
    <location>
        <begin position="141"/>
        <end position="181"/>
    </location>
</feature>
<keyword evidence="6" id="KW-1185">Reference proteome</keyword>
<feature type="compositionally biased region" description="Acidic residues" evidence="4">
    <location>
        <begin position="165"/>
        <end position="181"/>
    </location>
</feature>
<dbReference type="PANTHER" id="PTHR15367:SF2">
    <property type="entry name" value="DNA-DIRECTED RNA POLYMERASE III SUBUNIT"/>
    <property type="match status" value="1"/>
</dbReference>
<evidence type="ECO:0000313" key="6">
    <source>
        <dbReference type="Proteomes" id="UP000593567"/>
    </source>
</evidence>
<dbReference type="InterPro" id="IPR024661">
    <property type="entry name" value="RNA_pol_III_Rpc31"/>
</dbReference>
<proteinExistence type="inferred from homology"/>
<evidence type="ECO:0000256" key="1">
    <source>
        <dbReference type="ARBA" id="ARBA00004123"/>
    </source>
</evidence>
<evidence type="ECO:0000256" key="4">
    <source>
        <dbReference type="SAM" id="MobiDB-lite"/>
    </source>
</evidence>
<dbReference type="EMBL" id="VXIV02003229">
    <property type="protein sequence ID" value="KAF6019462.1"/>
    <property type="molecule type" value="Genomic_DNA"/>
</dbReference>
<organism evidence="5 6">
    <name type="scientific">Bugula neritina</name>
    <name type="common">Brown bryozoan</name>
    <name type="synonym">Sertularia neritina</name>
    <dbReference type="NCBI Taxonomy" id="10212"/>
    <lineage>
        <taxon>Eukaryota</taxon>
        <taxon>Metazoa</taxon>
        <taxon>Spiralia</taxon>
        <taxon>Lophotrochozoa</taxon>
        <taxon>Bryozoa</taxon>
        <taxon>Gymnolaemata</taxon>
        <taxon>Cheilostomatida</taxon>
        <taxon>Flustrina</taxon>
        <taxon>Buguloidea</taxon>
        <taxon>Bugulidae</taxon>
        <taxon>Bugula</taxon>
    </lineage>
</organism>
<dbReference type="PANTHER" id="PTHR15367">
    <property type="entry name" value="DNA-DIRECTED RNA POLYMERASE III"/>
    <property type="match status" value="1"/>
</dbReference>
<reference evidence="5" key="1">
    <citation type="submission" date="2020-06" db="EMBL/GenBank/DDBJ databases">
        <title>Draft genome of Bugula neritina, a colonial animal packing powerful symbionts and potential medicines.</title>
        <authorList>
            <person name="Rayko M."/>
        </authorList>
    </citation>
    <scope>NUCLEOTIDE SEQUENCE [LARGE SCALE GENOMIC DNA]</scope>
    <source>
        <strain evidence="5">Kwan_BN1</strain>
    </source>
</reference>
<dbReference type="GO" id="GO:0005666">
    <property type="term" value="C:RNA polymerase III complex"/>
    <property type="evidence" value="ECO:0007669"/>
    <property type="project" value="TreeGrafter"/>
</dbReference>
<sequence>MGGRGRGRGRGGSIPMSIDALGFGRKAELPEATFQPPPTFPKLETQPLPLEQSEKYNYLVDLKRYFKTFMEDSPYYVKQVEAKKDIARYSDKYKAAGASSSVEGVILYSRLPDELKPGSGKLKKKKKADMSKLAIQNTMQALEKEENSKHKADSGDEAAKSDAEKSDDDAEQEVEEELDEEEMEEVCITLLQLNSCVHIQWRMIISMNILTMERHLEMMMVMVTTAPCTERENEVRDDIIWPQFLVHSPLMVRGALQSSCRECNVC</sequence>
<dbReference type="AlphaFoldDB" id="A0A7J7IZW7"/>
<comment type="similarity">
    <text evidence="2">Belongs to the eukaryotic RPC7 RNA polymerase subunit family.</text>
</comment>
<dbReference type="GO" id="GO:0006383">
    <property type="term" value="P:transcription by RNA polymerase III"/>
    <property type="evidence" value="ECO:0007669"/>
    <property type="project" value="InterPro"/>
</dbReference>
<evidence type="ECO:0000256" key="3">
    <source>
        <dbReference type="ARBA" id="ARBA00023242"/>
    </source>
</evidence>
<comment type="caution">
    <text evidence="5">The sequence shown here is derived from an EMBL/GenBank/DDBJ whole genome shotgun (WGS) entry which is preliminary data.</text>
</comment>
<dbReference type="Proteomes" id="UP000593567">
    <property type="component" value="Unassembled WGS sequence"/>
</dbReference>
<evidence type="ECO:0000256" key="2">
    <source>
        <dbReference type="ARBA" id="ARBA00008352"/>
    </source>
</evidence>